<name>A0ABY5PH60_9ACTN</name>
<sequence length="240" mass="25444">MDPALVAPRPGGRTFTAEVVAGLGDTAPGGRVRLDAIARWLQDVAYRDVGDAGLLDDGTWIVRRLRIRVEAFPSFDERCELTTFCSGVGAVLAERRTTIRGDAGAHVEAVALWVHLEPGGDGLRPPSDAYREVYGTSAGDRRVRARLFHDPAPPPGSPARPFAFRAADLDVADHVNNAAYWTALEELLAGADAPAVPYDAEIEHRVPGDAGPAAITGDAAAAWILDPAGTTLATIRELHA</sequence>
<feature type="domain" description="Acyl-ACP thioesterase N-terminal hotdog" evidence="1">
    <location>
        <begin position="28"/>
        <end position="117"/>
    </location>
</feature>
<protein>
    <submittedName>
        <fullName evidence="3">Thioesterase</fullName>
    </submittedName>
</protein>
<dbReference type="InterPro" id="IPR049427">
    <property type="entry name" value="Acyl-ACP_TE_C"/>
</dbReference>
<dbReference type="Proteomes" id="UP001058860">
    <property type="component" value="Chromosome"/>
</dbReference>
<dbReference type="Gene3D" id="3.10.129.10">
    <property type="entry name" value="Hotdog Thioesterase"/>
    <property type="match status" value="1"/>
</dbReference>
<evidence type="ECO:0000313" key="3">
    <source>
        <dbReference type="EMBL" id="UUY03727.1"/>
    </source>
</evidence>
<reference evidence="4" key="1">
    <citation type="submission" date="2021-11" db="EMBL/GenBank/DDBJ databases">
        <title>Cultivation dependent microbiological survey of springs from the worlds oldest radium mine currently devoted to the extraction of radon-saturated water.</title>
        <authorList>
            <person name="Kapinusova G."/>
            <person name="Smrhova T."/>
            <person name="Strejcek M."/>
            <person name="Suman J."/>
            <person name="Jani K."/>
            <person name="Pajer P."/>
            <person name="Uhlik O."/>
        </authorList>
    </citation>
    <scope>NUCLEOTIDE SEQUENCE [LARGE SCALE GENOMIC DNA]</scope>
    <source>
        <strain evidence="4">J379</strain>
    </source>
</reference>
<organism evidence="3 4">
    <name type="scientific">Svornostia abyssi</name>
    <dbReference type="NCBI Taxonomy" id="2898438"/>
    <lineage>
        <taxon>Bacteria</taxon>
        <taxon>Bacillati</taxon>
        <taxon>Actinomycetota</taxon>
        <taxon>Thermoleophilia</taxon>
        <taxon>Solirubrobacterales</taxon>
        <taxon>Baekduiaceae</taxon>
        <taxon>Svornostia</taxon>
    </lineage>
</organism>
<proteinExistence type="predicted"/>
<dbReference type="InterPro" id="IPR002864">
    <property type="entry name" value="Acyl-ACP_thioesterase_NHD"/>
</dbReference>
<gene>
    <name evidence="3" type="ORF">LRS13_24215</name>
</gene>
<evidence type="ECO:0000313" key="4">
    <source>
        <dbReference type="Proteomes" id="UP001058860"/>
    </source>
</evidence>
<dbReference type="Pfam" id="PF20791">
    <property type="entry name" value="Acyl-ACP_TE_C"/>
    <property type="match status" value="1"/>
</dbReference>
<evidence type="ECO:0000259" key="2">
    <source>
        <dbReference type="Pfam" id="PF20791"/>
    </source>
</evidence>
<dbReference type="InterPro" id="IPR029069">
    <property type="entry name" value="HotDog_dom_sf"/>
</dbReference>
<feature type="domain" description="Acyl-ACP thioesterase-like C-terminal" evidence="2">
    <location>
        <begin position="161"/>
        <end position="189"/>
    </location>
</feature>
<evidence type="ECO:0000259" key="1">
    <source>
        <dbReference type="Pfam" id="PF01643"/>
    </source>
</evidence>
<dbReference type="EMBL" id="CP088295">
    <property type="protein sequence ID" value="UUY03727.1"/>
    <property type="molecule type" value="Genomic_DNA"/>
</dbReference>
<dbReference type="Pfam" id="PF01643">
    <property type="entry name" value="Acyl-ACP_TE"/>
    <property type="match status" value="1"/>
</dbReference>
<keyword evidence="4" id="KW-1185">Reference proteome</keyword>
<accession>A0ABY5PH60</accession>
<dbReference type="SUPFAM" id="SSF54637">
    <property type="entry name" value="Thioesterase/thiol ester dehydrase-isomerase"/>
    <property type="match status" value="1"/>
</dbReference>
<dbReference type="RefSeq" id="WP_353864232.1">
    <property type="nucleotide sequence ID" value="NZ_CP088295.1"/>
</dbReference>